<gene>
    <name evidence="4" type="ORF">PSEHALCIP103_01378</name>
</gene>
<accession>A0A9W4QWG5</accession>
<name>A0A9W4QWG5_PSEHA</name>
<dbReference type="InterPro" id="IPR010980">
    <property type="entry name" value="Cyt_c/b562"/>
</dbReference>
<feature type="chain" id="PRO_5040965872" description="Soluble cytochrome b562" evidence="3">
    <location>
        <begin position="19"/>
        <end position="129"/>
    </location>
</feature>
<dbReference type="RefSeq" id="WP_262976454.1">
    <property type="nucleotide sequence ID" value="NZ_CAMAPB010000015.1"/>
</dbReference>
<evidence type="ECO:0000313" key="5">
    <source>
        <dbReference type="Proteomes" id="UP001152447"/>
    </source>
</evidence>
<organism evidence="4 5">
    <name type="scientific">Pseudoalteromonas haloplanktis</name>
    <name type="common">Alteromonas haloplanktis</name>
    <dbReference type="NCBI Taxonomy" id="228"/>
    <lineage>
        <taxon>Bacteria</taxon>
        <taxon>Pseudomonadati</taxon>
        <taxon>Pseudomonadota</taxon>
        <taxon>Gammaproteobacteria</taxon>
        <taxon>Alteromonadales</taxon>
        <taxon>Pseudoalteromonadaceae</taxon>
        <taxon>Pseudoalteromonas</taxon>
    </lineage>
</organism>
<dbReference type="InterPro" id="IPR009155">
    <property type="entry name" value="Cyt_b562"/>
</dbReference>
<evidence type="ECO:0008006" key="6">
    <source>
        <dbReference type="Google" id="ProtNLM"/>
    </source>
</evidence>
<dbReference type="GO" id="GO:0022900">
    <property type="term" value="P:electron transport chain"/>
    <property type="evidence" value="ECO:0007669"/>
    <property type="project" value="InterPro"/>
</dbReference>
<dbReference type="SUPFAM" id="SSF47175">
    <property type="entry name" value="Cytochromes"/>
    <property type="match status" value="1"/>
</dbReference>
<evidence type="ECO:0000256" key="3">
    <source>
        <dbReference type="SAM" id="SignalP"/>
    </source>
</evidence>
<dbReference type="Gene3D" id="1.20.120.10">
    <property type="entry name" value="Cytochrome c/b562"/>
    <property type="match status" value="1"/>
</dbReference>
<dbReference type="GO" id="GO:0020037">
    <property type="term" value="F:heme binding"/>
    <property type="evidence" value="ECO:0007669"/>
    <property type="project" value="InterPro"/>
</dbReference>
<dbReference type="AlphaFoldDB" id="A0A9W4QWG5"/>
<proteinExistence type="inferred from homology"/>
<comment type="caution">
    <text evidence="4">The sequence shown here is derived from an EMBL/GenBank/DDBJ whole genome shotgun (WGS) entry which is preliminary data.</text>
</comment>
<evidence type="ECO:0000256" key="2">
    <source>
        <dbReference type="ARBA" id="ARBA00022729"/>
    </source>
</evidence>
<dbReference type="GO" id="GO:0005506">
    <property type="term" value="F:iron ion binding"/>
    <property type="evidence" value="ECO:0007669"/>
    <property type="project" value="InterPro"/>
</dbReference>
<dbReference type="GO" id="GO:0042597">
    <property type="term" value="C:periplasmic space"/>
    <property type="evidence" value="ECO:0007669"/>
    <property type="project" value="InterPro"/>
</dbReference>
<feature type="signal peptide" evidence="3">
    <location>
        <begin position="1"/>
        <end position="18"/>
    </location>
</feature>
<evidence type="ECO:0000313" key="4">
    <source>
        <dbReference type="EMBL" id="CAH9056062.1"/>
    </source>
</evidence>
<dbReference type="Pfam" id="PF07361">
    <property type="entry name" value="Cytochrom_B562"/>
    <property type="match status" value="1"/>
</dbReference>
<protein>
    <recommendedName>
        <fullName evidence="6">Soluble cytochrome b562</fullName>
    </recommendedName>
</protein>
<reference evidence="4" key="1">
    <citation type="submission" date="2022-07" db="EMBL/GenBank/DDBJ databases">
        <authorList>
            <person name="Criscuolo A."/>
        </authorList>
    </citation>
    <scope>NUCLEOTIDE SEQUENCE</scope>
    <source>
        <strain evidence="4">CIP103197</strain>
    </source>
</reference>
<keyword evidence="2 3" id="KW-0732">Signal</keyword>
<dbReference type="Proteomes" id="UP001152447">
    <property type="component" value="Unassembled WGS sequence"/>
</dbReference>
<sequence>MKAVLLLIVLLFSQTVAANDVSDLEKTMKNIGLAYKQSVEATQLQEFNGAIDEFIKLIEQSKQAKFYKEAQKSVQGLDKVLVQAQLAKKIANEQELEAAKKPLKAIDNLRKKYHKLHEPPGFFELLFGK</sequence>
<keyword evidence="5" id="KW-1185">Reference proteome</keyword>
<dbReference type="EMBL" id="CAMAPB010000015">
    <property type="protein sequence ID" value="CAH9056062.1"/>
    <property type="molecule type" value="Genomic_DNA"/>
</dbReference>
<evidence type="ECO:0000256" key="1">
    <source>
        <dbReference type="ARBA" id="ARBA00005523"/>
    </source>
</evidence>
<comment type="similarity">
    <text evidence="1">Belongs to the cytochrome b562 family.</text>
</comment>
<dbReference type="GO" id="GO:0009055">
    <property type="term" value="F:electron transfer activity"/>
    <property type="evidence" value="ECO:0007669"/>
    <property type="project" value="InterPro"/>
</dbReference>